<protein>
    <submittedName>
        <fullName evidence="2">Antibiotic biosynthesis monooxygenase</fullName>
    </submittedName>
</protein>
<feature type="domain" description="ABM" evidence="1">
    <location>
        <begin position="6"/>
        <end position="95"/>
    </location>
</feature>
<dbReference type="GO" id="GO:0004497">
    <property type="term" value="F:monooxygenase activity"/>
    <property type="evidence" value="ECO:0007669"/>
    <property type="project" value="UniProtKB-KW"/>
</dbReference>
<dbReference type="InterPro" id="IPR007138">
    <property type="entry name" value="ABM_dom"/>
</dbReference>
<dbReference type="AlphaFoldDB" id="A0A3A9ZVS5"/>
<sequence>MGEQRARVVFLVRVPAERTAAFLAAYEAIRHQVAGGVPGHLVDQVCRSSADPEQWLITSEWASLGDFEAWERSAAHRELVRPMRECFTDARSLRFHIHAQTASPAREAPATVAPRGA</sequence>
<dbReference type="InterPro" id="IPR011008">
    <property type="entry name" value="Dimeric_a/b-barrel"/>
</dbReference>
<name>A0A3A9ZVS5_9ACTN</name>
<dbReference type="PROSITE" id="PS51725">
    <property type="entry name" value="ABM"/>
    <property type="match status" value="1"/>
</dbReference>
<dbReference type="Gene3D" id="3.30.70.100">
    <property type="match status" value="1"/>
</dbReference>
<dbReference type="EMBL" id="RBAN01000004">
    <property type="protein sequence ID" value="RKN52578.1"/>
    <property type="molecule type" value="Genomic_DNA"/>
</dbReference>
<evidence type="ECO:0000313" key="3">
    <source>
        <dbReference type="Proteomes" id="UP000279968"/>
    </source>
</evidence>
<comment type="caution">
    <text evidence="2">The sequence shown here is derived from an EMBL/GenBank/DDBJ whole genome shotgun (WGS) entry which is preliminary data.</text>
</comment>
<dbReference type="RefSeq" id="WP_120781485.1">
    <property type="nucleotide sequence ID" value="NZ_JBHLUP010000002.1"/>
</dbReference>
<gene>
    <name evidence="2" type="ORF">D7193_22145</name>
</gene>
<keyword evidence="3" id="KW-1185">Reference proteome</keyword>
<proteinExistence type="predicted"/>
<accession>A0A3A9ZVS5</accession>
<dbReference type="Proteomes" id="UP000279968">
    <property type="component" value="Unassembled WGS sequence"/>
</dbReference>
<dbReference type="OrthoDB" id="4304335at2"/>
<keyword evidence="2" id="KW-0503">Monooxygenase</keyword>
<evidence type="ECO:0000313" key="2">
    <source>
        <dbReference type="EMBL" id="RKN52578.1"/>
    </source>
</evidence>
<keyword evidence="2" id="KW-0560">Oxidoreductase</keyword>
<evidence type="ECO:0000259" key="1">
    <source>
        <dbReference type="PROSITE" id="PS51725"/>
    </source>
</evidence>
<dbReference type="SUPFAM" id="SSF54909">
    <property type="entry name" value="Dimeric alpha+beta barrel"/>
    <property type="match status" value="1"/>
</dbReference>
<reference evidence="2 3" key="1">
    <citation type="journal article" date="2015" name="Int. J. Syst. Evol. Microbiol.">
        <title>Micromonospora costi sp. nov., isolated from a leaf of Costus speciosus.</title>
        <authorList>
            <person name="Thawai C."/>
        </authorList>
    </citation>
    <scope>NUCLEOTIDE SEQUENCE [LARGE SCALE GENOMIC DNA]</scope>
    <source>
        <strain evidence="2 3">CS1-12</strain>
    </source>
</reference>
<dbReference type="Pfam" id="PF03992">
    <property type="entry name" value="ABM"/>
    <property type="match status" value="1"/>
</dbReference>
<organism evidence="2 3">
    <name type="scientific">Micromonospora costi</name>
    <dbReference type="NCBI Taxonomy" id="1530042"/>
    <lineage>
        <taxon>Bacteria</taxon>
        <taxon>Bacillati</taxon>
        <taxon>Actinomycetota</taxon>
        <taxon>Actinomycetes</taxon>
        <taxon>Micromonosporales</taxon>
        <taxon>Micromonosporaceae</taxon>
        <taxon>Micromonospora</taxon>
    </lineage>
</organism>